<dbReference type="AlphaFoldDB" id="A0A162W756"/>
<accession>A0A162W756</accession>
<dbReference type="EMBL" id="KV441020">
    <property type="protein sequence ID" value="OAD65085.1"/>
    <property type="molecule type" value="Genomic_DNA"/>
</dbReference>
<dbReference type="VEuPathDB" id="FungiDB:PHYBLDRAFT_153808"/>
<sequence length="53" mass="6194">PPIALFQDLVYPPTTTLTSPHHHQSNTWLMRMTLSYFPSHLLTLALYTDIWIL</sequence>
<dbReference type="InParanoid" id="A0A162W756"/>
<dbReference type="RefSeq" id="XP_018283125.1">
    <property type="nucleotide sequence ID" value="XM_018433264.1"/>
</dbReference>
<organism evidence="1 2">
    <name type="scientific">Phycomyces blakesleeanus (strain ATCC 8743b / DSM 1359 / FGSC 10004 / NBRC 33097 / NRRL 1555)</name>
    <dbReference type="NCBI Taxonomy" id="763407"/>
    <lineage>
        <taxon>Eukaryota</taxon>
        <taxon>Fungi</taxon>
        <taxon>Fungi incertae sedis</taxon>
        <taxon>Mucoromycota</taxon>
        <taxon>Mucoromycotina</taxon>
        <taxon>Mucoromycetes</taxon>
        <taxon>Mucorales</taxon>
        <taxon>Phycomycetaceae</taxon>
        <taxon>Phycomyces</taxon>
    </lineage>
</organism>
<evidence type="ECO:0000313" key="1">
    <source>
        <dbReference type="EMBL" id="OAD65085.1"/>
    </source>
</evidence>
<dbReference type="Proteomes" id="UP000077315">
    <property type="component" value="Unassembled WGS sequence"/>
</dbReference>
<feature type="non-terminal residue" evidence="1">
    <location>
        <position position="1"/>
    </location>
</feature>
<gene>
    <name evidence="1" type="ORF">PHYBLDRAFT_153808</name>
</gene>
<proteinExistence type="predicted"/>
<reference evidence="2" key="1">
    <citation type="submission" date="2015-06" db="EMBL/GenBank/DDBJ databases">
        <title>Expansion of signal transduction pathways in fungi by whole-genome duplication.</title>
        <authorList>
            <consortium name="DOE Joint Genome Institute"/>
            <person name="Corrochano L.M."/>
            <person name="Kuo A."/>
            <person name="Marcet-Houben M."/>
            <person name="Polaino S."/>
            <person name="Salamov A."/>
            <person name="Villalobos J.M."/>
            <person name="Alvarez M.I."/>
            <person name="Avalos J."/>
            <person name="Benito E.P."/>
            <person name="Benoit I."/>
            <person name="Burger G."/>
            <person name="Camino L.P."/>
            <person name="Canovas D."/>
            <person name="Cerda-Olmedo E."/>
            <person name="Cheng J.-F."/>
            <person name="Dominguez A."/>
            <person name="Elias M."/>
            <person name="Eslava A.P."/>
            <person name="Glaser F."/>
            <person name="Grimwood J."/>
            <person name="Gutierrez G."/>
            <person name="Heitman J."/>
            <person name="Henrissat B."/>
            <person name="Iturriaga E.A."/>
            <person name="Lang B.F."/>
            <person name="Lavin J.L."/>
            <person name="Lee S."/>
            <person name="Li W."/>
            <person name="Lindquist E."/>
            <person name="Lopez-Garcia S."/>
            <person name="Luque E.M."/>
            <person name="Marcos A.T."/>
            <person name="Martin J."/>
            <person name="McCluskey K."/>
            <person name="Medina H.R."/>
            <person name="Miralles-Duran A."/>
            <person name="Miyazaki A."/>
            <person name="Munoz-Torres E."/>
            <person name="Oguiza J.A."/>
            <person name="Ohm R."/>
            <person name="Olmedo M."/>
            <person name="Orejas M."/>
            <person name="Ortiz-Castellanos L."/>
            <person name="Pisabarro A.G."/>
            <person name="Rodriguez-Romero J."/>
            <person name="Ruiz-Herrera J."/>
            <person name="Ruiz-Vazquez R."/>
            <person name="Sanz C."/>
            <person name="Schackwitz W."/>
            <person name="Schmutz J."/>
            <person name="Shahriari M."/>
            <person name="Shelest E."/>
            <person name="Silva-Franco F."/>
            <person name="Soanes D."/>
            <person name="Syed K."/>
            <person name="Tagua V.G."/>
            <person name="Talbot N.J."/>
            <person name="Thon M."/>
            <person name="De vries R.P."/>
            <person name="Wiebenga A."/>
            <person name="Yadav J.S."/>
            <person name="Braun E.L."/>
            <person name="Baker S."/>
            <person name="Garre V."/>
            <person name="Horwitz B."/>
            <person name="Torres-Martinez S."/>
            <person name="Idnurm A."/>
            <person name="Herrera-Estrella A."/>
            <person name="Gabaldon T."/>
            <person name="Grigoriev I.V."/>
        </authorList>
    </citation>
    <scope>NUCLEOTIDE SEQUENCE [LARGE SCALE GENOMIC DNA]</scope>
    <source>
        <strain evidence="2">NRRL 1555(-)</strain>
    </source>
</reference>
<feature type="non-terminal residue" evidence="1">
    <location>
        <position position="53"/>
    </location>
</feature>
<dbReference type="GeneID" id="28994170"/>
<keyword evidence="2" id="KW-1185">Reference proteome</keyword>
<evidence type="ECO:0000313" key="2">
    <source>
        <dbReference type="Proteomes" id="UP000077315"/>
    </source>
</evidence>
<protein>
    <submittedName>
        <fullName evidence="1">Uncharacterized protein</fullName>
    </submittedName>
</protein>
<name>A0A162W756_PHYB8</name>